<accession>A0A6J4Q9I9</accession>
<keyword evidence="3 7" id="KW-0812">Transmembrane</keyword>
<comment type="subcellular location">
    <subcellularLocation>
        <location evidence="1">Membrane</location>
        <topology evidence="1">Multi-pass membrane protein</topology>
    </subcellularLocation>
</comment>
<dbReference type="AlphaFoldDB" id="A0A6J4Q9I9"/>
<dbReference type="Pfam" id="PF02683">
    <property type="entry name" value="DsbD_TM"/>
    <property type="match status" value="1"/>
</dbReference>
<feature type="transmembrane region" description="Helical" evidence="7">
    <location>
        <begin position="6"/>
        <end position="34"/>
    </location>
</feature>
<feature type="compositionally biased region" description="Basic and acidic residues" evidence="6">
    <location>
        <begin position="279"/>
        <end position="298"/>
    </location>
</feature>
<evidence type="ECO:0000256" key="1">
    <source>
        <dbReference type="ARBA" id="ARBA00004141"/>
    </source>
</evidence>
<dbReference type="PANTHER" id="PTHR31272:SF4">
    <property type="entry name" value="CYTOCHROME C-TYPE BIOGENESIS PROTEIN HI_1454-RELATED"/>
    <property type="match status" value="1"/>
</dbReference>
<keyword evidence="5 7" id="KW-0472">Membrane</keyword>
<evidence type="ECO:0000256" key="6">
    <source>
        <dbReference type="SAM" id="MobiDB-lite"/>
    </source>
</evidence>
<sequence length="298" mass="31822">MLEVSYLAAFFGGVLSLLSPCSALLLPAFFAYAFQSRKALVAKTAVFYLGLAATLVPLGMGISAVGRLVYGQRSTLILVSGLVIVLLGVLQLLGRGFELGPLSRLAGKVRGESAGATFALGAVYGFAGFCSGPILGAVLTVAASFGRVLQGATLLAIYALGMTAPLFLLAALWDRFDLGRRPWLRGRELSIGRLKVHTTNLFSGLMFILLGTVFVAYEGTSALSGLYEENGAIKVAFTAEQWARSFANSVPDALVLAVVLIAAVLMFLAYRRRQRKPSGAHDDREVATKREWPKKAKR</sequence>
<feature type="region of interest" description="Disordered" evidence="6">
    <location>
        <begin position="278"/>
        <end position="298"/>
    </location>
</feature>
<comment type="similarity">
    <text evidence="2">Belongs to the DsbD family.</text>
</comment>
<protein>
    <submittedName>
        <fullName evidence="9">Cytochrome c-type biogenesis protein CcdA (DsbD analog)</fullName>
    </submittedName>
</protein>
<name>A0A6J4Q9I9_9ACTN</name>
<evidence type="ECO:0000256" key="5">
    <source>
        <dbReference type="ARBA" id="ARBA00023136"/>
    </source>
</evidence>
<proteinExistence type="inferred from homology"/>
<keyword evidence="4 7" id="KW-1133">Transmembrane helix</keyword>
<dbReference type="GO" id="GO:0017004">
    <property type="term" value="P:cytochrome complex assembly"/>
    <property type="evidence" value="ECO:0007669"/>
    <property type="project" value="InterPro"/>
</dbReference>
<organism evidence="9">
    <name type="scientific">uncultured Rubrobacteraceae bacterium</name>
    <dbReference type="NCBI Taxonomy" id="349277"/>
    <lineage>
        <taxon>Bacteria</taxon>
        <taxon>Bacillati</taxon>
        <taxon>Actinomycetota</taxon>
        <taxon>Rubrobacteria</taxon>
        <taxon>Rubrobacterales</taxon>
        <taxon>Rubrobacteraceae</taxon>
        <taxon>environmental samples</taxon>
    </lineage>
</organism>
<dbReference type="InterPro" id="IPR003834">
    <property type="entry name" value="Cyt_c_assmbl_TM_dom"/>
</dbReference>
<evidence type="ECO:0000256" key="3">
    <source>
        <dbReference type="ARBA" id="ARBA00022692"/>
    </source>
</evidence>
<feature type="transmembrane region" description="Helical" evidence="7">
    <location>
        <begin position="194"/>
        <end position="217"/>
    </location>
</feature>
<feature type="transmembrane region" description="Helical" evidence="7">
    <location>
        <begin position="118"/>
        <end position="145"/>
    </location>
</feature>
<reference evidence="9" key="1">
    <citation type="submission" date="2020-02" db="EMBL/GenBank/DDBJ databases">
        <authorList>
            <person name="Meier V. D."/>
        </authorList>
    </citation>
    <scope>NUCLEOTIDE SEQUENCE</scope>
    <source>
        <strain evidence="9">AVDCRST_MAG28</strain>
    </source>
</reference>
<dbReference type="PANTHER" id="PTHR31272">
    <property type="entry name" value="CYTOCHROME C-TYPE BIOGENESIS PROTEIN HI_1454-RELATED"/>
    <property type="match status" value="1"/>
</dbReference>
<dbReference type="GO" id="GO:0016020">
    <property type="term" value="C:membrane"/>
    <property type="evidence" value="ECO:0007669"/>
    <property type="project" value="UniProtKB-SubCell"/>
</dbReference>
<gene>
    <name evidence="9" type="ORF">AVDCRST_MAG28-139</name>
</gene>
<feature type="domain" description="Cytochrome C biogenesis protein transmembrane" evidence="8">
    <location>
        <begin position="6"/>
        <end position="172"/>
    </location>
</feature>
<feature type="transmembrane region" description="Helical" evidence="7">
    <location>
        <begin position="253"/>
        <end position="270"/>
    </location>
</feature>
<evidence type="ECO:0000259" key="8">
    <source>
        <dbReference type="Pfam" id="PF02683"/>
    </source>
</evidence>
<evidence type="ECO:0000256" key="2">
    <source>
        <dbReference type="ARBA" id="ARBA00006143"/>
    </source>
</evidence>
<dbReference type="EMBL" id="CADCVE010000006">
    <property type="protein sequence ID" value="CAA9438287.1"/>
    <property type="molecule type" value="Genomic_DNA"/>
</dbReference>
<feature type="transmembrane region" description="Helical" evidence="7">
    <location>
        <begin position="151"/>
        <end position="173"/>
    </location>
</feature>
<evidence type="ECO:0000313" key="9">
    <source>
        <dbReference type="EMBL" id="CAA9438287.1"/>
    </source>
</evidence>
<feature type="transmembrane region" description="Helical" evidence="7">
    <location>
        <begin position="76"/>
        <end position="97"/>
    </location>
</feature>
<evidence type="ECO:0000256" key="4">
    <source>
        <dbReference type="ARBA" id="ARBA00022989"/>
    </source>
</evidence>
<dbReference type="InterPro" id="IPR051790">
    <property type="entry name" value="Cytochrome_c-biogenesis_DsbD"/>
</dbReference>
<feature type="transmembrane region" description="Helical" evidence="7">
    <location>
        <begin position="46"/>
        <end position="70"/>
    </location>
</feature>
<evidence type="ECO:0000256" key="7">
    <source>
        <dbReference type="SAM" id="Phobius"/>
    </source>
</evidence>